<gene>
    <name evidence="8" type="ORF">MGAL_10B084103</name>
</gene>
<dbReference type="InterPro" id="IPR013083">
    <property type="entry name" value="Znf_RING/FYVE/PHD"/>
</dbReference>
<feature type="compositionally biased region" description="Acidic residues" evidence="6">
    <location>
        <begin position="378"/>
        <end position="388"/>
    </location>
</feature>
<dbReference type="PANTHER" id="PTHR24103">
    <property type="entry name" value="E3 UBIQUITIN-PROTEIN LIGASE TRIM"/>
    <property type="match status" value="1"/>
</dbReference>
<proteinExistence type="inferred from homology"/>
<dbReference type="Proteomes" id="UP000596742">
    <property type="component" value="Unassembled WGS sequence"/>
</dbReference>
<dbReference type="InterPro" id="IPR011042">
    <property type="entry name" value="6-blade_b-propeller_TolB-like"/>
</dbReference>
<keyword evidence="2" id="KW-0479">Metal-binding</keyword>
<dbReference type="PROSITE" id="PS00518">
    <property type="entry name" value="ZF_RING_1"/>
    <property type="match status" value="1"/>
</dbReference>
<dbReference type="InterPro" id="IPR018957">
    <property type="entry name" value="Znf_C3HC4_RING-type"/>
</dbReference>
<keyword evidence="9" id="KW-1185">Reference proteome</keyword>
<comment type="similarity">
    <text evidence="1">Belongs to the TRIM/RBCC family.</text>
</comment>
<feature type="compositionally biased region" description="Polar residues" evidence="6">
    <location>
        <begin position="424"/>
        <end position="436"/>
    </location>
</feature>
<dbReference type="InterPro" id="IPR017907">
    <property type="entry name" value="Znf_RING_CS"/>
</dbReference>
<evidence type="ECO:0000256" key="3">
    <source>
        <dbReference type="ARBA" id="ARBA00022771"/>
    </source>
</evidence>
<evidence type="ECO:0000256" key="2">
    <source>
        <dbReference type="ARBA" id="ARBA00022723"/>
    </source>
</evidence>
<dbReference type="Gene3D" id="2.120.10.30">
    <property type="entry name" value="TolB, C-terminal domain"/>
    <property type="match status" value="1"/>
</dbReference>
<dbReference type="OrthoDB" id="6079100at2759"/>
<feature type="domain" description="RING-type" evidence="7">
    <location>
        <begin position="17"/>
        <end position="60"/>
    </location>
</feature>
<dbReference type="SMART" id="SM00184">
    <property type="entry name" value="RING"/>
    <property type="match status" value="1"/>
</dbReference>
<keyword evidence="4" id="KW-0862">Zinc</keyword>
<evidence type="ECO:0000259" key="7">
    <source>
        <dbReference type="PROSITE" id="PS50089"/>
    </source>
</evidence>
<evidence type="ECO:0000313" key="9">
    <source>
        <dbReference type="Proteomes" id="UP000596742"/>
    </source>
</evidence>
<organism evidence="8 9">
    <name type="scientific">Mytilus galloprovincialis</name>
    <name type="common">Mediterranean mussel</name>
    <dbReference type="NCBI Taxonomy" id="29158"/>
    <lineage>
        <taxon>Eukaryota</taxon>
        <taxon>Metazoa</taxon>
        <taxon>Spiralia</taxon>
        <taxon>Lophotrochozoa</taxon>
        <taxon>Mollusca</taxon>
        <taxon>Bivalvia</taxon>
        <taxon>Autobranchia</taxon>
        <taxon>Pteriomorphia</taxon>
        <taxon>Mytilida</taxon>
        <taxon>Mytiloidea</taxon>
        <taxon>Mytilidae</taxon>
        <taxon>Mytilinae</taxon>
        <taxon>Mytilus</taxon>
    </lineage>
</organism>
<accession>A0A8B6ECG7</accession>
<dbReference type="InterPro" id="IPR001841">
    <property type="entry name" value="Znf_RING"/>
</dbReference>
<dbReference type="InterPro" id="IPR050143">
    <property type="entry name" value="TRIM/RBCC"/>
</dbReference>
<name>A0A8B6ECG7_MYTGA</name>
<dbReference type="SUPFAM" id="SSF57850">
    <property type="entry name" value="RING/U-box"/>
    <property type="match status" value="1"/>
</dbReference>
<dbReference type="SUPFAM" id="SSF101898">
    <property type="entry name" value="NHL repeat"/>
    <property type="match status" value="1"/>
</dbReference>
<dbReference type="CDD" id="cd16449">
    <property type="entry name" value="RING-HC"/>
    <property type="match status" value="1"/>
</dbReference>
<evidence type="ECO:0000256" key="6">
    <source>
        <dbReference type="SAM" id="MobiDB-lite"/>
    </source>
</evidence>
<dbReference type="GO" id="GO:0008270">
    <property type="term" value="F:zinc ion binding"/>
    <property type="evidence" value="ECO:0007669"/>
    <property type="project" value="UniProtKB-KW"/>
</dbReference>
<evidence type="ECO:0000313" key="8">
    <source>
        <dbReference type="EMBL" id="VDI32548.1"/>
    </source>
</evidence>
<evidence type="ECO:0000256" key="1">
    <source>
        <dbReference type="ARBA" id="ARBA00008518"/>
    </source>
</evidence>
<feature type="compositionally biased region" description="Polar residues" evidence="6">
    <location>
        <begin position="341"/>
        <end position="366"/>
    </location>
</feature>
<protein>
    <recommendedName>
        <fullName evidence="7">RING-type domain-containing protein</fullName>
    </recommendedName>
</protein>
<evidence type="ECO:0000256" key="5">
    <source>
        <dbReference type="PROSITE-ProRule" id="PRU00175"/>
    </source>
</evidence>
<reference evidence="8" key="1">
    <citation type="submission" date="2018-11" db="EMBL/GenBank/DDBJ databases">
        <authorList>
            <person name="Alioto T."/>
            <person name="Alioto T."/>
        </authorList>
    </citation>
    <scope>NUCLEOTIDE SEQUENCE</scope>
</reference>
<feature type="region of interest" description="Disordered" evidence="6">
    <location>
        <begin position="341"/>
        <end position="502"/>
    </location>
</feature>
<dbReference type="PROSITE" id="PS50089">
    <property type="entry name" value="ZF_RING_2"/>
    <property type="match status" value="1"/>
</dbReference>
<dbReference type="EMBL" id="UYJE01004930">
    <property type="protein sequence ID" value="VDI32548.1"/>
    <property type="molecule type" value="Genomic_DNA"/>
</dbReference>
<keyword evidence="3 5" id="KW-0863">Zinc-finger</keyword>
<sequence length="792" mass="88263">MASADPISDIISSLRTCGICKRECFDPRTLECMHSLCFECLKGLIDRNSNQGDVSCPTCKCKIMSSGSSINNSGLESLGTASVFTDGRISTFQESGMVACKEHPNYLCEYFYADSFDLACEVCKVNRPLCQMITEEAMKEIRNRQQTRVKESLSTTNRELTEICESLKSRERQNLSKKDETVLGIMKYFADLKMQLLDYLTKHEKDVLDKLQLFTDTEMATITQYTKLSFSLLESLGPCFPSVNKIFNNSDILNSFASYLNFDALLSTLEDFTAKAGTIKQYVQDENEIRFVINTEFEDMLTEGDLINIELINSSTRSPGAVISNESNDSQSNHTRIDNHSVINENTGSSDVTPTAANVANRNEQSPGIVISVSPPDTDSDYQPEDEPPPSYQELTSSSSTTYSDRQNTSPVTQNPYRFPPLNFNDSIGNTSNSPVSREHFTFPQPNSNNSGSNNSSSQSLPSAPNVDDFFTTPLVPRGLTHGVSSGSITPPGTPNDDNRLRLNPLTKFNVELRGRDRENPTLTDLCWIDERALLAIDKRNKTAKVFNTRGSRSCLNAYELPVDPHGCKVYRLPRQPCVYMAVTFPKQRYLSIYAIDPMNNYQINVTSTIVTQKGYTCLTFNENTNQFVCGTTNPFSLPAVDILDHQGNFLRTFNGSDAVRLGYPRSIRVNKDGIIGISDYKTSRVIFMTMEGAHEGVFDGSINRNLGDPQGIGLYENLFVVADTRKNHIYFVDSSSVVVDEVRQHSLLEKTPRFIDFSPGSFPKMAVGHGNGYISLYEVYDTLNPDLGSTV</sequence>
<feature type="compositionally biased region" description="Polar residues" evidence="6">
    <location>
        <begin position="393"/>
        <end position="416"/>
    </location>
</feature>
<evidence type="ECO:0000256" key="4">
    <source>
        <dbReference type="ARBA" id="ARBA00022833"/>
    </source>
</evidence>
<dbReference type="Pfam" id="PF00097">
    <property type="entry name" value="zf-C3HC4"/>
    <property type="match status" value="1"/>
</dbReference>
<dbReference type="AlphaFoldDB" id="A0A8B6ECG7"/>
<dbReference type="Gene3D" id="3.30.40.10">
    <property type="entry name" value="Zinc/RING finger domain, C3HC4 (zinc finger)"/>
    <property type="match status" value="1"/>
</dbReference>
<feature type="compositionally biased region" description="Low complexity" evidence="6">
    <location>
        <begin position="444"/>
        <end position="466"/>
    </location>
</feature>
<comment type="caution">
    <text evidence="8">The sequence shown here is derived from an EMBL/GenBank/DDBJ whole genome shotgun (WGS) entry which is preliminary data.</text>
</comment>